<dbReference type="Gene3D" id="1.20.120.1780">
    <property type="entry name" value="UbiA prenyltransferase"/>
    <property type="match status" value="1"/>
</dbReference>
<feature type="transmembrane region" description="Helical" evidence="11">
    <location>
        <begin position="162"/>
        <end position="179"/>
    </location>
</feature>
<comment type="subcellular location">
    <subcellularLocation>
        <location evidence="11">Cell inner membrane</location>
        <topology evidence="11">Multi-pass membrane protein</topology>
    </subcellularLocation>
    <subcellularLocation>
        <location evidence="2">Membrane</location>
        <topology evidence="2">Multi-pass membrane protein</topology>
    </subcellularLocation>
</comment>
<organism evidence="13 14">
    <name type="scientific">Psychrobacter urativorans</name>
    <dbReference type="NCBI Taxonomy" id="45610"/>
    <lineage>
        <taxon>Bacteria</taxon>
        <taxon>Pseudomonadati</taxon>
        <taxon>Pseudomonadota</taxon>
        <taxon>Gammaproteobacteria</taxon>
        <taxon>Moraxellales</taxon>
        <taxon>Moraxellaceae</taxon>
        <taxon>Psychrobacter</taxon>
    </lineage>
</organism>
<comment type="function">
    <text evidence="11">Catalyzes the prenylation of para-hydroxybenzoate (PHB) with an all-trans polyprenyl group. Mediates the second step in the final reaction sequence of ubiquinone-8 (UQ-8) biosynthesis, which is the condensation of the polyisoprenoid side chain with PHB, generating the first membrane-bound Q intermediate 3-octaprenyl-4-hydroxybenzoate.</text>
</comment>
<evidence type="ECO:0000256" key="11">
    <source>
        <dbReference type="HAMAP-Rule" id="MF_01635"/>
    </source>
</evidence>
<dbReference type="STRING" id="45610.AOC03_03945"/>
<dbReference type="KEGG" id="pur:AOC03_03945"/>
<evidence type="ECO:0000256" key="7">
    <source>
        <dbReference type="ARBA" id="ARBA00022688"/>
    </source>
</evidence>
<dbReference type="FunFam" id="1.10.357.140:FF:000008">
    <property type="entry name" value="4-hydroxybenzoate octaprenyltransferase"/>
    <property type="match status" value="1"/>
</dbReference>
<dbReference type="InterPro" id="IPR006370">
    <property type="entry name" value="HB_polyprenyltransferase-like"/>
</dbReference>
<dbReference type="HAMAP" id="MF_01635">
    <property type="entry name" value="UbiA"/>
    <property type="match status" value="1"/>
</dbReference>
<feature type="transmembrane region" description="Helical" evidence="11">
    <location>
        <begin position="285"/>
        <end position="314"/>
    </location>
</feature>
<sequence>MTSSRPPITLTEKLHAYMQLTRFDKPVGIELLLWPTLWGVLLAAMSAAQQQGADIGVMAALPSLKIFIIFALGAILMRAAGCAINDFADRKVDGHVTRTKGRPLADGRLSGREAIAVFLILVLLSASLLLFLPVQVFYWSLGAVFLAFIYPFMKRFTHLPQLFLAAAFGWAIPMAYVAIAGAPDIWCWLLFVAYMCWTVAYDTQYAMADRDDDLKIGVKSTAILFGRFDVVIISLLQTLFLLIMGVVLWHYFAPTSLSIAPVFGLGLVAMMFAKQNNACGSREAASCFHAFLANIWVGRYVFALVAASCIWTSLNG</sequence>
<protein>
    <recommendedName>
        <fullName evidence="11 12">4-hydroxybenzoate octaprenyltransferase</fullName>
        <ecNumber evidence="11 12">2.5.1.39</ecNumber>
    </recommendedName>
    <alternativeName>
        <fullName evidence="11">4-HB polyprenyltransferase</fullName>
    </alternativeName>
</protein>
<evidence type="ECO:0000256" key="12">
    <source>
        <dbReference type="NCBIfam" id="TIGR01474"/>
    </source>
</evidence>
<dbReference type="Pfam" id="PF01040">
    <property type="entry name" value="UbiA"/>
    <property type="match status" value="1"/>
</dbReference>
<dbReference type="UniPathway" id="UPA00232"/>
<feature type="transmembrane region" description="Helical" evidence="11">
    <location>
        <begin position="224"/>
        <end position="249"/>
    </location>
</feature>
<comment type="catalytic activity">
    <reaction evidence="11">
        <text>all-trans-octaprenyl diphosphate + 4-hydroxybenzoate = 4-hydroxy-3-(all-trans-octaprenyl)benzoate + diphosphate</text>
        <dbReference type="Rhea" id="RHEA:27782"/>
        <dbReference type="ChEBI" id="CHEBI:1617"/>
        <dbReference type="ChEBI" id="CHEBI:17879"/>
        <dbReference type="ChEBI" id="CHEBI:33019"/>
        <dbReference type="ChEBI" id="CHEBI:57711"/>
        <dbReference type="EC" id="2.5.1.39"/>
    </reaction>
</comment>
<keyword evidence="8 11" id="KW-0812">Transmembrane</keyword>
<dbReference type="InterPro" id="IPR044878">
    <property type="entry name" value="UbiA_sf"/>
</dbReference>
<gene>
    <name evidence="11 13" type="primary">ubiA</name>
    <name evidence="13" type="ORF">AOC03_03945</name>
</gene>
<evidence type="ECO:0000256" key="9">
    <source>
        <dbReference type="ARBA" id="ARBA00022989"/>
    </source>
</evidence>
<accession>A0A0M4T9I4</accession>
<dbReference type="EMBL" id="CP012678">
    <property type="protein sequence ID" value="ALF60734.1"/>
    <property type="molecule type" value="Genomic_DNA"/>
</dbReference>
<feature type="transmembrane region" description="Helical" evidence="11">
    <location>
        <begin position="66"/>
        <end position="88"/>
    </location>
</feature>
<feature type="transmembrane region" description="Helical" evidence="11">
    <location>
        <begin position="185"/>
        <end position="203"/>
    </location>
</feature>
<keyword evidence="9 11" id="KW-1133">Transmembrane helix</keyword>
<dbReference type="PANTHER" id="PTHR11048:SF28">
    <property type="entry name" value="4-HYDROXYBENZOATE POLYPRENYLTRANSFERASE, MITOCHONDRIAL"/>
    <property type="match status" value="1"/>
</dbReference>
<keyword evidence="14" id="KW-1185">Reference proteome</keyword>
<dbReference type="EC" id="2.5.1.39" evidence="11 12"/>
<dbReference type="Gene3D" id="1.10.357.140">
    <property type="entry name" value="UbiA prenyltransferase"/>
    <property type="match status" value="1"/>
</dbReference>
<feature type="transmembrane region" description="Helical" evidence="11">
    <location>
        <begin position="27"/>
        <end position="46"/>
    </location>
</feature>
<evidence type="ECO:0000256" key="4">
    <source>
        <dbReference type="ARBA" id="ARBA00022475"/>
    </source>
</evidence>
<dbReference type="AlphaFoldDB" id="A0A0M4T9I4"/>
<feature type="transmembrane region" description="Helical" evidence="11">
    <location>
        <begin position="109"/>
        <end position="130"/>
    </location>
</feature>
<dbReference type="InterPro" id="IPR000537">
    <property type="entry name" value="UbiA_prenyltransferase"/>
</dbReference>
<keyword evidence="7 11" id="KW-0831">Ubiquinone biosynthesis</keyword>
<evidence type="ECO:0000256" key="5">
    <source>
        <dbReference type="ARBA" id="ARBA00022519"/>
    </source>
</evidence>
<dbReference type="NCBIfam" id="TIGR01474">
    <property type="entry name" value="ubiA_proteo"/>
    <property type="match status" value="1"/>
</dbReference>
<evidence type="ECO:0000256" key="1">
    <source>
        <dbReference type="ARBA" id="ARBA00001946"/>
    </source>
</evidence>
<keyword evidence="10 11" id="KW-0472">Membrane</keyword>
<keyword evidence="5 11" id="KW-0997">Cell inner membrane</keyword>
<name>A0A0M4T9I4_9GAMM</name>
<dbReference type="GO" id="GO:0008412">
    <property type="term" value="F:4-hydroxybenzoate polyprenyltransferase activity"/>
    <property type="evidence" value="ECO:0007669"/>
    <property type="project" value="UniProtKB-UniRule"/>
</dbReference>
<keyword evidence="6 11" id="KW-0808">Transferase</keyword>
<evidence type="ECO:0000256" key="8">
    <source>
        <dbReference type="ARBA" id="ARBA00022692"/>
    </source>
</evidence>
<reference evidence="13 14" key="1">
    <citation type="submission" date="2015-09" db="EMBL/GenBank/DDBJ databases">
        <title>Complete genome of Psychrobacter urativorans R10.10B.</title>
        <authorList>
            <person name="See-Too W.S."/>
            <person name="Chan K.G."/>
        </authorList>
    </citation>
    <scope>NUCLEOTIDE SEQUENCE [LARGE SCALE GENOMIC DNA]</scope>
    <source>
        <strain evidence="13 14">R10.10B</strain>
    </source>
</reference>
<comment type="cofactor">
    <cofactor evidence="1 11">
        <name>Mg(2+)</name>
        <dbReference type="ChEBI" id="CHEBI:18420"/>
    </cofactor>
</comment>
<evidence type="ECO:0000256" key="10">
    <source>
        <dbReference type="ARBA" id="ARBA00023136"/>
    </source>
</evidence>
<dbReference type="CDD" id="cd13959">
    <property type="entry name" value="PT_UbiA_COQ2"/>
    <property type="match status" value="1"/>
</dbReference>
<evidence type="ECO:0000313" key="13">
    <source>
        <dbReference type="EMBL" id="ALF60734.1"/>
    </source>
</evidence>
<dbReference type="RefSeq" id="WP_062536447.1">
    <property type="nucleotide sequence ID" value="NZ_CP012678.1"/>
</dbReference>
<dbReference type="Proteomes" id="UP000059847">
    <property type="component" value="Chromosome"/>
</dbReference>
<dbReference type="GO" id="GO:0006744">
    <property type="term" value="P:ubiquinone biosynthetic process"/>
    <property type="evidence" value="ECO:0007669"/>
    <property type="project" value="UniProtKB-UniRule"/>
</dbReference>
<dbReference type="PANTHER" id="PTHR11048">
    <property type="entry name" value="PRENYLTRANSFERASES"/>
    <property type="match status" value="1"/>
</dbReference>
<dbReference type="InterPro" id="IPR039653">
    <property type="entry name" value="Prenyltransferase"/>
</dbReference>
<evidence type="ECO:0000256" key="3">
    <source>
        <dbReference type="ARBA" id="ARBA00005985"/>
    </source>
</evidence>
<evidence type="ECO:0000313" key="14">
    <source>
        <dbReference type="Proteomes" id="UP000059847"/>
    </source>
</evidence>
<proteinExistence type="inferred from homology"/>
<keyword evidence="4 11" id="KW-1003">Cell membrane</keyword>
<feature type="transmembrane region" description="Helical" evidence="11">
    <location>
        <begin position="255"/>
        <end position="273"/>
    </location>
</feature>
<keyword evidence="11" id="KW-0460">Magnesium</keyword>
<dbReference type="FunFam" id="1.20.120.1780:FF:000001">
    <property type="entry name" value="4-hydroxybenzoate octaprenyltransferase"/>
    <property type="match status" value="1"/>
</dbReference>
<dbReference type="GO" id="GO:0005886">
    <property type="term" value="C:plasma membrane"/>
    <property type="evidence" value="ECO:0007669"/>
    <property type="project" value="UniProtKB-SubCell"/>
</dbReference>
<evidence type="ECO:0000256" key="6">
    <source>
        <dbReference type="ARBA" id="ARBA00022679"/>
    </source>
</evidence>
<comment type="similarity">
    <text evidence="3 11">Belongs to the UbiA prenyltransferase family.</text>
</comment>
<evidence type="ECO:0000256" key="2">
    <source>
        <dbReference type="ARBA" id="ARBA00004141"/>
    </source>
</evidence>
<comment type="pathway">
    <text evidence="11">Cofactor biosynthesis; ubiquinone biosynthesis.</text>
</comment>